<keyword evidence="1" id="KW-0175">Coiled coil</keyword>
<feature type="transmembrane region" description="Helical" evidence="2">
    <location>
        <begin position="1002"/>
        <end position="1026"/>
    </location>
</feature>
<dbReference type="AlphaFoldDB" id="A0A0W0Y8Y2"/>
<feature type="coiled-coil region" evidence="1">
    <location>
        <begin position="791"/>
        <end position="818"/>
    </location>
</feature>
<keyword evidence="2" id="KW-1133">Transmembrane helix</keyword>
<keyword evidence="2" id="KW-0812">Transmembrane</keyword>
<name>A0A0W0Y8Y2_9GAMM</name>
<protein>
    <submittedName>
        <fullName evidence="3">Ninein</fullName>
    </submittedName>
</protein>
<reference evidence="3 4" key="1">
    <citation type="submission" date="2015-11" db="EMBL/GenBank/DDBJ databases">
        <title>Genomic analysis of 38 Legionella species identifies large and diverse effector repertoires.</title>
        <authorList>
            <person name="Burstein D."/>
            <person name="Amaro F."/>
            <person name="Zusman T."/>
            <person name="Lifshitz Z."/>
            <person name="Cohen O."/>
            <person name="Gilbert J.A."/>
            <person name="Pupko T."/>
            <person name="Shuman H.A."/>
            <person name="Segal G."/>
        </authorList>
    </citation>
    <scope>NUCLEOTIDE SEQUENCE [LARGE SCALE GENOMIC DNA]</scope>
    <source>
        <strain evidence="3 4">CDC#1442-AUS-E</strain>
    </source>
</reference>
<organism evidence="3 4">
    <name type="scientific">Legionella quinlivanii</name>
    <dbReference type="NCBI Taxonomy" id="45073"/>
    <lineage>
        <taxon>Bacteria</taxon>
        <taxon>Pseudomonadati</taxon>
        <taxon>Pseudomonadota</taxon>
        <taxon>Gammaproteobacteria</taxon>
        <taxon>Legionellales</taxon>
        <taxon>Legionellaceae</taxon>
        <taxon>Legionella</taxon>
    </lineage>
</organism>
<evidence type="ECO:0000256" key="2">
    <source>
        <dbReference type="SAM" id="Phobius"/>
    </source>
</evidence>
<gene>
    <name evidence="3" type="ORF">Lqui_0025</name>
</gene>
<accession>A0A0W0Y8Y2</accession>
<dbReference type="STRING" id="45073.Lqui_0025"/>
<dbReference type="EMBL" id="LNYS01000001">
    <property type="protein sequence ID" value="KTD53070.1"/>
    <property type="molecule type" value="Genomic_DNA"/>
</dbReference>
<proteinExistence type="predicted"/>
<sequence length="1056" mass="119915">MTPLFPRDGQRLTLSQGKTGDCYLIASIDCIYNASKEGRERLKSMFKELDNGDVELRVKRTKQSENLDTAKIAINYKHSIDTDTNEDVITIPHSYLAEIDASREGVRSNSLAVKILERISSYYYKNPWQYQQNVLTSISAHDLNNRHEGTSTAFVGHLLEVHSYDTEDIQKIISLKNRWPEAPVYISLAYGKKDIHGKYHGRHGLRLKEIIRNDNVPGGYQFVLVNPWNNTKEETINLADIRTRNTRFCYFSENKASDRLTWDIVNCTNERTGRAIFENYQLFQGLLSLQKQNVRLNGNIASNAVKLYALAPAIFDEPELLGKSPIREDFLACLESAPYAFDRNFHTLRTRFPDLLEKREVISARPTVPSAPEKPENLFENALDHAISEKAKQAGFAHNAREIVEEGLLNFYFQGQPFNLTQAGDLRFRFTGKEFNAQTIADSRVKEQLLPHGLYLAMAGANSELTPHGKKLLQSDYPLTRELYQQVISRQKNKNTAHLLNALYNLSLVNPRAAEQFLKFAKEDLSARVNLNDIIAQENDAPVRDWLARHLADSPPIERLRRFEEFKEQLGKFSGKFNALNYHKYEERLAELDKFLADFKNNHSQELYPAHLGQLDGLVNEKKSALKRSVQPYLLAEDALNKVAEQIKSIPIAFTNCDTVVAVILQKESRQEQMYRLIRQDTVTQAERLLGYQAGKYPAIQQARKEFEQNLNQQSTKQMEHLRKRANDLVAPMVANINDFHFNFNHCSELGQVRLHQKAVQEQLKGLTEPTAASRKAATVEGTLGLPESVNRAYQAKLNNISSAADAAENRIKNQNQQQLYKIASEINRFSIQFRECNSEAKANERREALKQQLLTHLDVSGYEKALANSGISRAVFVDGYPPQIAQALKRKRQDIDRRADELIVGFRKAAAPGILASINLQKHLDNLKHKVEELEKEALTKPDYVVPAEKARTMYTRLTRNQGRFLNGELSVPDFQSACKGAIDNALPDLANHRGYKVKKIALHVLSAVLSLGTVGLAFAVNYAWTGRYSLFQPQTASENVTLKVDEAIKGIKPR</sequence>
<dbReference type="InterPro" id="IPR000169">
    <property type="entry name" value="Pept_cys_AS"/>
</dbReference>
<dbReference type="RefSeq" id="WP_058506163.1">
    <property type="nucleotide sequence ID" value="NZ_CAAAIK010000013.1"/>
</dbReference>
<evidence type="ECO:0000256" key="1">
    <source>
        <dbReference type="SAM" id="Coils"/>
    </source>
</evidence>
<dbReference type="PROSITE" id="PS00139">
    <property type="entry name" value="THIOL_PROTEASE_CYS"/>
    <property type="match status" value="1"/>
</dbReference>
<dbReference type="Proteomes" id="UP000054618">
    <property type="component" value="Unassembled WGS sequence"/>
</dbReference>
<keyword evidence="2" id="KW-0472">Membrane</keyword>
<evidence type="ECO:0000313" key="4">
    <source>
        <dbReference type="Proteomes" id="UP000054618"/>
    </source>
</evidence>
<evidence type="ECO:0000313" key="3">
    <source>
        <dbReference type="EMBL" id="KTD53070.1"/>
    </source>
</evidence>
<dbReference type="OrthoDB" id="5635787at2"/>
<comment type="caution">
    <text evidence="3">The sequence shown here is derived from an EMBL/GenBank/DDBJ whole genome shotgun (WGS) entry which is preliminary data.</text>
</comment>
<keyword evidence="4" id="KW-1185">Reference proteome</keyword>
<dbReference type="PATRIC" id="fig|45073.5.peg.25"/>